<dbReference type="RefSeq" id="WP_274165839.1">
    <property type="nucleotide sequence ID" value="NZ_JAJUBC010000023.1"/>
</dbReference>
<protein>
    <submittedName>
        <fullName evidence="1">Uncharacterized protein</fullName>
    </submittedName>
</protein>
<accession>A0ABT5R4C9</accession>
<comment type="caution">
    <text evidence="1">The sequence shown here is derived from an EMBL/GenBank/DDBJ whole genome shotgun (WGS) entry which is preliminary data.</text>
</comment>
<gene>
    <name evidence="1" type="ORF">LRP50_18030</name>
</gene>
<name>A0ABT5R4C9_9GAMM</name>
<proteinExistence type="predicted"/>
<dbReference type="EMBL" id="JAJUBC010000023">
    <property type="protein sequence ID" value="MDD1795030.1"/>
    <property type="molecule type" value="Genomic_DNA"/>
</dbReference>
<dbReference type="Proteomes" id="UP001149400">
    <property type="component" value="Unassembled WGS sequence"/>
</dbReference>
<organism evidence="1 2">
    <name type="scientific">Enterovibrio gelatinilyticus</name>
    <dbReference type="NCBI Taxonomy" id="2899819"/>
    <lineage>
        <taxon>Bacteria</taxon>
        <taxon>Pseudomonadati</taxon>
        <taxon>Pseudomonadota</taxon>
        <taxon>Gammaproteobacteria</taxon>
        <taxon>Vibrionales</taxon>
        <taxon>Vibrionaceae</taxon>
        <taxon>Enterovibrio</taxon>
    </lineage>
</organism>
<reference evidence="1" key="1">
    <citation type="submission" date="2021-12" db="EMBL/GenBank/DDBJ databases">
        <title>Enterovibrio ZSDZ35 sp. nov. and Enterovibrio ZSDZ42 sp. nov., isolated from coastal seawater in Qingdao.</title>
        <authorList>
            <person name="Zhang P."/>
        </authorList>
    </citation>
    <scope>NUCLEOTIDE SEQUENCE</scope>
    <source>
        <strain evidence="1">ZSDZ42</strain>
    </source>
</reference>
<keyword evidence="2" id="KW-1185">Reference proteome</keyword>
<sequence length="132" mass="14982">MANMIAKLLSTEGTYLEAFIEIDGCVYCVMDELTLDIETMPKLGEAFEFEFSNMLDEEESWESTFHGNPEKKKCLEQIQGWKYRAFGEIISINPVMVDCGVLIEEDVLHTHDPKVIGEYVAFTISRLGGYAI</sequence>
<evidence type="ECO:0000313" key="2">
    <source>
        <dbReference type="Proteomes" id="UP001149400"/>
    </source>
</evidence>
<evidence type="ECO:0000313" key="1">
    <source>
        <dbReference type="EMBL" id="MDD1795030.1"/>
    </source>
</evidence>